<evidence type="ECO:0000256" key="4">
    <source>
        <dbReference type="ARBA" id="ARBA00005336"/>
    </source>
</evidence>
<protein>
    <recommendedName>
        <fullName evidence="14">Beta-glucosidase cel3A</fullName>
        <ecNumber evidence="5">3.2.1.21</ecNumber>
    </recommendedName>
    <alternativeName>
        <fullName evidence="15">Beta-D-glucoside glucohydrolase cel3A</fullName>
    </alternativeName>
    <alternativeName>
        <fullName evidence="17">Cellobiase cel3A</fullName>
    </alternativeName>
    <alternativeName>
        <fullName evidence="16">Gentiobiase cel3A</fullName>
    </alternativeName>
</protein>
<evidence type="ECO:0000256" key="14">
    <source>
        <dbReference type="ARBA" id="ARBA00070030"/>
    </source>
</evidence>
<feature type="region of interest" description="Disordered" evidence="18">
    <location>
        <begin position="60"/>
        <end position="95"/>
    </location>
</feature>
<evidence type="ECO:0000256" key="3">
    <source>
        <dbReference type="ARBA" id="ARBA00004987"/>
    </source>
</evidence>
<dbReference type="InterPro" id="IPR017853">
    <property type="entry name" value="GH"/>
</dbReference>
<evidence type="ECO:0000256" key="2">
    <source>
        <dbReference type="ARBA" id="ARBA00004613"/>
    </source>
</evidence>
<dbReference type="InterPro" id="IPR035971">
    <property type="entry name" value="CBD_sf"/>
</dbReference>
<feature type="chain" id="PRO_5012114283" description="Beta-glucosidase cel3A" evidence="19">
    <location>
        <begin position="24"/>
        <end position="798"/>
    </location>
</feature>
<evidence type="ECO:0000313" key="21">
    <source>
        <dbReference type="EMBL" id="OIW32781.1"/>
    </source>
</evidence>
<dbReference type="GO" id="GO:0030245">
    <property type="term" value="P:cellulose catabolic process"/>
    <property type="evidence" value="ECO:0007669"/>
    <property type="project" value="UniProtKB-KW"/>
</dbReference>
<dbReference type="InterPro" id="IPR013783">
    <property type="entry name" value="Ig-like_fold"/>
</dbReference>
<keyword evidence="12" id="KW-0326">Glycosidase</keyword>
<dbReference type="SUPFAM" id="SSF52279">
    <property type="entry name" value="Beta-D-glucan exohydrolase, C-terminal domain"/>
    <property type="match status" value="1"/>
</dbReference>
<dbReference type="SUPFAM" id="SSF57180">
    <property type="entry name" value="Cellulose-binding domain"/>
    <property type="match status" value="1"/>
</dbReference>
<dbReference type="GO" id="GO:0030248">
    <property type="term" value="F:cellulose binding"/>
    <property type="evidence" value="ECO:0007669"/>
    <property type="project" value="InterPro"/>
</dbReference>
<dbReference type="SMART" id="SM00236">
    <property type="entry name" value="fCBD"/>
    <property type="match status" value="1"/>
</dbReference>
<feature type="domain" description="CBM1" evidence="20">
    <location>
        <begin position="17"/>
        <end position="53"/>
    </location>
</feature>
<dbReference type="AlphaFoldDB" id="A0A1J7IZT6"/>
<proteinExistence type="inferred from homology"/>
<dbReference type="Gene3D" id="3.40.50.1700">
    <property type="entry name" value="Glycoside hydrolase family 3 C-terminal domain"/>
    <property type="match status" value="1"/>
</dbReference>
<evidence type="ECO:0000256" key="11">
    <source>
        <dbReference type="ARBA" id="ARBA00023277"/>
    </source>
</evidence>
<dbReference type="GO" id="GO:0005576">
    <property type="term" value="C:extracellular region"/>
    <property type="evidence" value="ECO:0007669"/>
    <property type="project" value="UniProtKB-SubCell"/>
</dbReference>
<dbReference type="Pfam" id="PF00933">
    <property type="entry name" value="Glyco_hydro_3"/>
    <property type="match status" value="1"/>
</dbReference>
<dbReference type="Pfam" id="PF00734">
    <property type="entry name" value="CBM_1"/>
    <property type="match status" value="1"/>
</dbReference>
<dbReference type="GO" id="GO:0008422">
    <property type="term" value="F:beta-glucosidase activity"/>
    <property type="evidence" value="ECO:0007669"/>
    <property type="project" value="UniProtKB-EC"/>
</dbReference>
<comment type="similarity">
    <text evidence="4">Belongs to the glycosyl hydrolase 3 family.</text>
</comment>
<evidence type="ECO:0000256" key="17">
    <source>
        <dbReference type="ARBA" id="ARBA00083611"/>
    </source>
</evidence>
<keyword evidence="6" id="KW-0964">Secreted</keyword>
<dbReference type="OrthoDB" id="416222at2759"/>
<keyword evidence="13" id="KW-0624">Polysaccharide degradation</keyword>
<keyword evidence="11" id="KW-0119">Carbohydrate metabolism</keyword>
<dbReference type="FunFam" id="2.60.40.10:FF:000757">
    <property type="entry name" value="Beta-glucosidase G"/>
    <property type="match status" value="1"/>
</dbReference>
<comment type="pathway">
    <text evidence="3">Glycan metabolism; cellulose degradation.</text>
</comment>
<accession>A0A1J7IZT6</accession>
<feature type="compositionally biased region" description="Low complexity" evidence="18">
    <location>
        <begin position="60"/>
        <end position="78"/>
    </location>
</feature>
<dbReference type="PANTHER" id="PTHR42715">
    <property type="entry name" value="BETA-GLUCOSIDASE"/>
    <property type="match status" value="1"/>
</dbReference>
<dbReference type="FunFam" id="3.20.20.300:FF:000002">
    <property type="entry name" value="Probable beta-glucosidase"/>
    <property type="match status" value="1"/>
</dbReference>
<dbReference type="STRING" id="1408157.A0A1J7IZT6"/>
<dbReference type="EC" id="3.2.1.21" evidence="5"/>
<dbReference type="InterPro" id="IPR050288">
    <property type="entry name" value="Cellulose_deg_GH3"/>
</dbReference>
<evidence type="ECO:0000256" key="1">
    <source>
        <dbReference type="ARBA" id="ARBA00000448"/>
    </source>
</evidence>
<keyword evidence="22" id="KW-1185">Reference proteome</keyword>
<evidence type="ECO:0000256" key="13">
    <source>
        <dbReference type="ARBA" id="ARBA00023326"/>
    </source>
</evidence>
<keyword evidence="8" id="KW-0378">Hydrolase</keyword>
<feature type="signal peptide" evidence="19">
    <location>
        <begin position="1"/>
        <end position="23"/>
    </location>
</feature>
<sequence>MHSHLVALLAAATLVRCDQGAWAQCGGIGWTGDTKCVSGYSCTYSNDYYSQCLPGSQAPTSAAASQPAQSSSASQPQSSGGGAVEPDTPGANPTATGAWAAAYSQANAALAKISQQDKINIVTGVGWNKGPCVGNTSPVGSIGYPQLCLQDGPLGVRYGTGATAFTPGIMAAATWDVDLMRQRGQYMGAEAKGCGVHVLLGPVGGPLGKLAPGGRNWEGFGPDPYLTGVSMAVTTEGMQSAGIQATAKHFIGNEQELNREKMSSNIDDRTMHELYLWPFADAVHSNVASVMCSYNKLNSTWACENDKIMNGLLKQELGFQGYVMSDWNAQHTTNGAANGGMDMTMPGSDYDGKTILWGPQLNSAVSGGQVSKTRLDDMARRILAAWYLTGQNSGFPSINIKANVQGSHKDNVRAVARDGIVLLRNSGILPLKKPSKLAVIGSAAVTNPKGINSCTDHGCNTGALGMGWGSGTAQYPYFVAPYDAIKARAQTDGTTVSLQDNDNTGSVSSTASGADAALVFITSDSGEGYITVEGVAGDRNNLDPWHSGNQLVQAVSNANKNVIVVVHSVGPIILETILALPNVQAVVWAGLPSSESGNALVDILYGSTTPSGKLPYTIAKSANDYGTSVSRGDDSFSEGLYIDYRHFDKANIAPRYEFGFGLSYTNFTYSDITVTSTAQSGAATGTVISGGRADLFDTVATVTAKITNAGGVAGAEVAQLYIGLPSSAPAAPPKQLRGFAKLSLAPGASDTATFNLRRKDLSYWDVARQNWVVPSGSFAVSVGASSRDIRLTGTIAVS</sequence>
<gene>
    <name evidence="21" type="ORF">CONLIGDRAFT_278099</name>
</gene>
<evidence type="ECO:0000256" key="18">
    <source>
        <dbReference type="SAM" id="MobiDB-lite"/>
    </source>
</evidence>
<evidence type="ECO:0000256" key="6">
    <source>
        <dbReference type="ARBA" id="ARBA00022525"/>
    </source>
</evidence>
<dbReference type="PANTHER" id="PTHR42715:SF28">
    <property type="entry name" value="BETA-GLUCOSIDASE L-RELATED"/>
    <property type="match status" value="1"/>
</dbReference>
<evidence type="ECO:0000256" key="9">
    <source>
        <dbReference type="ARBA" id="ARBA00023001"/>
    </source>
</evidence>
<dbReference type="InterPro" id="IPR026891">
    <property type="entry name" value="Fn3-like"/>
</dbReference>
<dbReference type="InterPro" id="IPR002772">
    <property type="entry name" value="Glyco_hydro_3_C"/>
</dbReference>
<dbReference type="PROSITE" id="PS51164">
    <property type="entry name" value="CBM1_2"/>
    <property type="match status" value="1"/>
</dbReference>
<evidence type="ECO:0000256" key="16">
    <source>
        <dbReference type="ARBA" id="ARBA00083231"/>
    </source>
</evidence>
<dbReference type="InterPro" id="IPR001764">
    <property type="entry name" value="Glyco_hydro_3_N"/>
</dbReference>
<comment type="catalytic activity">
    <reaction evidence="1">
        <text>Hydrolysis of terminal, non-reducing beta-D-glucosyl residues with release of beta-D-glucose.</text>
        <dbReference type="EC" id="3.2.1.21"/>
    </reaction>
</comment>
<evidence type="ECO:0000256" key="10">
    <source>
        <dbReference type="ARBA" id="ARBA00023180"/>
    </source>
</evidence>
<dbReference type="Proteomes" id="UP000182658">
    <property type="component" value="Unassembled WGS sequence"/>
</dbReference>
<evidence type="ECO:0000256" key="7">
    <source>
        <dbReference type="ARBA" id="ARBA00022729"/>
    </source>
</evidence>
<dbReference type="Gene3D" id="3.20.20.300">
    <property type="entry name" value="Glycoside hydrolase, family 3, N-terminal domain"/>
    <property type="match status" value="1"/>
</dbReference>
<evidence type="ECO:0000256" key="8">
    <source>
        <dbReference type="ARBA" id="ARBA00022801"/>
    </source>
</evidence>
<dbReference type="PROSITE" id="PS00562">
    <property type="entry name" value="CBM1_1"/>
    <property type="match status" value="1"/>
</dbReference>
<dbReference type="InParanoid" id="A0A1J7IZT6"/>
<evidence type="ECO:0000259" key="20">
    <source>
        <dbReference type="PROSITE" id="PS51164"/>
    </source>
</evidence>
<evidence type="ECO:0000256" key="19">
    <source>
        <dbReference type="SAM" id="SignalP"/>
    </source>
</evidence>
<dbReference type="Gene3D" id="2.60.40.10">
    <property type="entry name" value="Immunoglobulins"/>
    <property type="match status" value="1"/>
</dbReference>
<dbReference type="SMART" id="SM01217">
    <property type="entry name" value="Fn3_like"/>
    <property type="match status" value="1"/>
</dbReference>
<evidence type="ECO:0000256" key="15">
    <source>
        <dbReference type="ARBA" id="ARBA00078013"/>
    </source>
</evidence>
<keyword evidence="7 19" id="KW-0732">Signal</keyword>
<dbReference type="FunFam" id="3.40.50.1700:FF:000003">
    <property type="entry name" value="Probable beta-glucosidase"/>
    <property type="match status" value="1"/>
</dbReference>
<dbReference type="InterPro" id="IPR036881">
    <property type="entry name" value="Glyco_hydro_3_C_sf"/>
</dbReference>
<dbReference type="InterPro" id="IPR036962">
    <property type="entry name" value="Glyco_hydro_3_N_sf"/>
</dbReference>
<evidence type="ECO:0000256" key="12">
    <source>
        <dbReference type="ARBA" id="ARBA00023295"/>
    </source>
</evidence>
<keyword evidence="10" id="KW-0325">Glycoprotein</keyword>
<name>A0A1J7IZT6_9PEZI</name>
<dbReference type="EMBL" id="KV875095">
    <property type="protein sequence ID" value="OIW32781.1"/>
    <property type="molecule type" value="Genomic_DNA"/>
</dbReference>
<dbReference type="Pfam" id="PF14310">
    <property type="entry name" value="Fn3-like"/>
    <property type="match status" value="1"/>
</dbReference>
<dbReference type="PRINTS" id="PR00133">
    <property type="entry name" value="GLHYDRLASE3"/>
</dbReference>
<comment type="subcellular location">
    <subcellularLocation>
        <location evidence="2">Secreted</location>
    </subcellularLocation>
</comment>
<dbReference type="Pfam" id="PF01915">
    <property type="entry name" value="Glyco_hydro_3_C"/>
    <property type="match status" value="1"/>
</dbReference>
<dbReference type="SUPFAM" id="SSF51445">
    <property type="entry name" value="(Trans)glycosidases"/>
    <property type="match status" value="1"/>
</dbReference>
<dbReference type="InterPro" id="IPR000254">
    <property type="entry name" value="CBD"/>
</dbReference>
<keyword evidence="9" id="KW-0136">Cellulose degradation</keyword>
<organism evidence="21 22">
    <name type="scientific">Coniochaeta ligniaria NRRL 30616</name>
    <dbReference type="NCBI Taxonomy" id="1408157"/>
    <lineage>
        <taxon>Eukaryota</taxon>
        <taxon>Fungi</taxon>
        <taxon>Dikarya</taxon>
        <taxon>Ascomycota</taxon>
        <taxon>Pezizomycotina</taxon>
        <taxon>Sordariomycetes</taxon>
        <taxon>Sordariomycetidae</taxon>
        <taxon>Coniochaetales</taxon>
        <taxon>Coniochaetaceae</taxon>
        <taxon>Coniochaeta</taxon>
    </lineage>
</organism>
<evidence type="ECO:0000256" key="5">
    <source>
        <dbReference type="ARBA" id="ARBA00012744"/>
    </source>
</evidence>
<reference evidence="21 22" key="1">
    <citation type="submission" date="2016-10" db="EMBL/GenBank/DDBJ databases">
        <title>Draft genome sequence of Coniochaeta ligniaria NRRL30616, a lignocellulolytic fungus for bioabatement of inhibitors in plant biomass hydrolysates.</title>
        <authorList>
            <consortium name="DOE Joint Genome Institute"/>
            <person name="Jimenez D.J."/>
            <person name="Hector R.E."/>
            <person name="Riley R."/>
            <person name="Sun H."/>
            <person name="Grigoriev I.V."/>
            <person name="Van Elsas J.D."/>
            <person name="Nichols N.N."/>
        </authorList>
    </citation>
    <scope>NUCLEOTIDE SEQUENCE [LARGE SCALE GENOMIC DNA]</scope>
    <source>
        <strain evidence="21 22">NRRL 30616</strain>
    </source>
</reference>
<evidence type="ECO:0000313" key="22">
    <source>
        <dbReference type="Proteomes" id="UP000182658"/>
    </source>
</evidence>